<evidence type="ECO:0000313" key="12">
    <source>
        <dbReference type="Proteomes" id="UP000305792"/>
    </source>
</evidence>
<keyword evidence="12" id="KW-1185">Reference proteome</keyword>
<dbReference type="InterPro" id="IPR044742">
    <property type="entry name" value="DEAD/DEAH_RhlB"/>
</dbReference>
<dbReference type="InterPro" id="IPR011545">
    <property type="entry name" value="DEAD/DEAH_box_helicase_dom"/>
</dbReference>
<comment type="caution">
    <text evidence="11">The sequence shown here is derived from an EMBL/GenBank/DDBJ whole genome shotgun (WGS) entry which is preliminary data.</text>
</comment>
<dbReference type="PROSITE" id="PS51195">
    <property type="entry name" value="Q_MOTIF"/>
    <property type="match status" value="1"/>
</dbReference>
<dbReference type="PANTHER" id="PTHR47959:SF13">
    <property type="entry name" value="ATP-DEPENDENT RNA HELICASE RHLE"/>
    <property type="match status" value="1"/>
</dbReference>
<dbReference type="GO" id="GO:0016787">
    <property type="term" value="F:hydrolase activity"/>
    <property type="evidence" value="ECO:0007669"/>
    <property type="project" value="UniProtKB-KW"/>
</dbReference>
<evidence type="ECO:0000256" key="7">
    <source>
        <dbReference type="SAM" id="MobiDB-lite"/>
    </source>
</evidence>
<organism evidence="11 12">
    <name type="scientific">Glycomyces paridis</name>
    <dbReference type="NCBI Taxonomy" id="2126555"/>
    <lineage>
        <taxon>Bacteria</taxon>
        <taxon>Bacillati</taxon>
        <taxon>Actinomycetota</taxon>
        <taxon>Actinomycetes</taxon>
        <taxon>Glycomycetales</taxon>
        <taxon>Glycomycetaceae</taxon>
        <taxon>Glycomyces</taxon>
    </lineage>
</organism>
<reference evidence="11 12" key="1">
    <citation type="journal article" date="2018" name="Int. J. Syst. Evol. Microbiol.">
        <title>Glycomyces paridis sp. nov., isolated from the medicinal plant Paris polyphylla.</title>
        <authorList>
            <person name="Fang X.M."/>
            <person name="Bai J.L."/>
            <person name="Su J."/>
            <person name="Zhao L.L."/>
            <person name="Liu H.Y."/>
            <person name="Ma B.P."/>
            <person name="Zhang Y.Q."/>
            <person name="Yu L.Y."/>
        </authorList>
    </citation>
    <scope>NUCLEOTIDE SEQUENCE [LARGE SCALE GENOMIC DNA]</scope>
    <source>
        <strain evidence="11 12">CPCC 204357</strain>
    </source>
</reference>
<evidence type="ECO:0000256" key="4">
    <source>
        <dbReference type="ARBA" id="ARBA00022840"/>
    </source>
</evidence>
<feature type="compositionally biased region" description="Basic and acidic residues" evidence="7">
    <location>
        <begin position="519"/>
        <end position="570"/>
    </location>
</feature>
<name>A0A4S8PIX2_9ACTN</name>
<feature type="short sequence motif" description="Q motif" evidence="6">
    <location>
        <begin position="97"/>
        <end position="125"/>
    </location>
</feature>
<dbReference type="GO" id="GO:0005829">
    <property type="term" value="C:cytosol"/>
    <property type="evidence" value="ECO:0007669"/>
    <property type="project" value="TreeGrafter"/>
</dbReference>
<dbReference type="Gene3D" id="3.40.50.300">
    <property type="entry name" value="P-loop containing nucleotide triphosphate hydrolases"/>
    <property type="match status" value="2"/>
</dbReference>
<dbReference type="CDD" id="cd00268">
    <property type="entry name" value="DEADc"/>
    <property type="match status" value="1"/>
</dbReference>
<evidence type="ECO:0000256" key="5">
    <source>
        <dbReference type="ARBA" id="ARBA00038437"/>
    </source>
</evidence>
<gene>
    <name evidence="11" type="ORF">E9998_04325</name>
</gene>
<keyword evidence="3 11" id="KW-0347">Helicase</keyword>
<evidence type="ECO:0000259" key="9">
    <source>
        <dbReference type="PROSITE" id="PS51194"/>
    </source>
</evidence>
<proteinExistence type="inferred from homology"/>
<evidence type="ECO:0000256" key="2">
    <source>
        <dbReference type="ARBA" id="ARBA00022801"/>
    </source>
</evidence>
<evidence type="ECO:0000259" key="8">
    <source>
        <dbReference type="PROSITE" id="PS51192"/>
    </source>
</evidence>
<keyword evidence="4" id="KW-0067">ATP-binding</keyword>
<dbReference type="RefSeq" id="WP_136528484.1">
    <property type="nucleotide sequence ID" value="NZ_STGX01000003.1"/>
</dbReference>
<dbReference type="SMART" id="SM00487">
    <property type="entry name" value="DEXDc"/>
    <property type="match status" value="1"/>
</dbReference>
<dbReference type="SMART" id="SM00490">
    <property type="entry name" value="HELICc"/>
    <property type="match status" value="1"/>
</dbReference>
<dbReference type="Proteomes" id="UP000305792">
    <property type="component" value="Unassembled WGS sequence"/>
</dbReference>
<dbReference type="GO" id="GO:0003676">
    <property type="term" value="F:nucleic acid binding"/>
    <property type="evidence" value="ECO:0007669"/>
    <property type="project" value="InterPro"/>
</dbReference>
<feature type="compositionally biased region" description="Low complexity" evidence="7">
    <location>
        <begin position="20"/>
        <end position="87"/>
    </location>
</feature>
<feature type="domain" description="Helicase C-terminal" evidence="9">
    <location>
        <begin position="328"/>
        <end position="477"/>
    </location>
</feature>
<evidence type="ECO:0000256" key="3">
    <source>
        <dbReference type="ARBA" id="ARBA00022806"/>
    </source>
</evidence>
<feature type="compositionally biased region" description="Basic and acidic residues" evidence="7">
    <location>
        <begin position="644"/>
        <end position="656"/>
    </location>
</feature>
<evidence type="ECO:0000256" key="6">
    <source>
        <dbReference type="PROSITE-ProRule" id="PRU00552"/>
    </source>
</evidence>
<evidence type="ECO:0000259" key="10">
    <source>
        <dbReference type="PROSITE" id="PS51195"/>
    </source>
</evidence>
<dbReference type="InterPro" id="IPR050079">
    <property type="entry name" value="DEAD_box_RNA_helicase"/>
</dbReference>
<dbReference type="InterPro" id="IPR001650">
    <property type="entry name" value="Helicase_C-like"/>
</dbReference>
<evidence type="ECO:0000313" key="11">
    <source>
        <dbReference type="EMBL" id="THV30620.1"/>
    </source>
</evidence>
<dbReference type="Pfam" id="PF00270">
    <property type="entry name" value="DEAD"/>
    <property type="match status" value="1"/>
</dbReference>
<dbReference type="CDD" id="cd18787">
    <property type="entry name" value="SF2_C_DEAD"/>
    <property type="match status" value="1"/>
</dbReference>
<dbReference type="PROSITE" id="PS51194">
    <property type="entry name" value="HELICASE_CTER"/>
    <property type="match status" value="1"/>
</dbReference>
<comment type="similarity">
    <text evidence="5">Belongs to the DEAD box helicase family.</text>
</comment>
<dbReference type="InterPro" id="IPR014001">
    <property type="entry name" value="Helicase_ATP-bd"/>
</dbReference>
<dbReference type="Pfam" id="PF00271">
    <property type="entry name" value="Helicase_C"/>
    <property type="match status" value="1"/>
</dbReference>
<dbReference type="EMBL" id="STGX01000003">
    <property type="protein sequence ID" value="THV30620.1"/>
    <property type="molecule type" value="Genomic_DNA"/>
</dbReference>
<keyword evidence="2" id="KW-0378">Hydrolase</keyword>
<feature type="region of interest" description="Disordered" evidence="7">
    <location>
        <begin position="519"/>
        <end position="710"/>
    </location>
</feature>
<keyword evidence="1" id="KW-0547">Nucleotide-binding</keyword>
<sequence length="710" mass="75576">MTLDPTVPDAAISESDTALETTETPETTAAPAPEAAPVTEAPTAEAAPAEAATAPVQTEAPEVATAEAETAEAPAAETAAEEFTVATDEVDPAETGPTFEELGLPEKISAALAEQGIVTPFPIQAATIPDALAGRDILGRGQTGSGKTLAFGLPTLSRLAAGGRTKAKRPRAIILTPTRELAIQVAESLQTFGDAVGIDMKVVCGGTAFSRQIDALRAGVDMLVATPGRLRDLIRRGECSLEDVELAILDEADQMADMGFLPEVEELFDMLPVGGQRMLFSATLEKEIDVLVKKYLSDPVTHSVDPSAGSVTTMSHHLLLIGPRDKATMTAAVAARPGLTMVFVRTQLAVDRIAEELREAGVKAEGLHGGMSQVDRSKVLDRFKNGRLDALVCTDVAARGIHVDGVDMVLHVDPPKTHKDYLHRAGRTARAGQSGHVATLVLPHQNRGMFSLIERAGVDAQRHYVNDNFDAELTALMGARNFTDLRAVAADHQASQNDAEAARLESQIQRLREDAEGLRTEATRLREQAEREIIEGPTKRRNDRGARSEDRGGYRGNREGGDRGGYRGNREGGGYRGNREGGDRGGYRGNREGGDRGGYRGNREGGYRGGSEGGGYRGNREGGGYGNRDGGYRGNREGGGYGDRPSRGGYGDRDNRGGGYRGGSSSGGYGDRPSRGGYDNRGGDDRGGRGGFRGDDRGGFRGDRERRDRW</sequence>
<protein>
    <submittedName>
        <fullName evidence="11">DEAD/DEAH box helicase</fullName>
    </submittedName>
</protein>
<dbReference type="PROSITE" id="PS51192">
    <property type="entry name" value="HELICASE_ATP_BIND_1"/>
    <property type="match status" value="1"/>
</dbReference>
<dbReference type="GO" id="GO:0003724">
    <property type="term" value="F:RNA helicase activity"/>
    <property type="evidence" value="ECO:0007669"/>
    <property type="project" value="InterPro"/>
</dbReference>
<dbReference type="SUPFAM" id="SSF52540">
    <property type="entry name" value="P-loop containing nucleoside triphosphate hydrolases"/>
    <property type="match status" value="1"/>
</dbReference>
<feature type="region of interest" description="Disordered" evidence="7">
    <location>
        <begin position="1"/>
        <end position="96"/>
    </location>
</feature>
<dbReference type="GO" id="GO:0005524">
    <property type="term" value="F:ATP binding"/>
    <property type="evidence" value="ECO:0007669"/>
    <property type="project" value="UniProtKB-KW"/>
</dbReference>
<feature type="compositionally biased region" description="Basic and acidic residues" evidence="7">
    <location>
        <begin position="681"/>
        <end position="710"/>
    </location>
</feature>
<feature type="domain" description="DEAD-box RNA helicase Q" evidence="10">
    <location>
        <begin position="97"/>
        <end position="125"/>
    </location>
</feature>
<dbReference type="InterPro" id="IPR027417">
    <property type="entry name" value="P-loop_NTPase"/>
</dbReference>
<feature type="domain" description="Helicase ATP-binding" evidence="8">
    <location>
        <begin position="128"/>
        <end position="302"/>
    </location>
</feature>
<accession>A0A4S8PIX2</accession>
<dbReference type="InterPro" id="IPR014014">
    <property type="entry name" value="RNA_helicase_DEAD_Q_motif"/>
</dbReference>
<dbReference type="OrthoDB" id="9805696at2"/>
<feature type="compositionally biased region" description="Basic and acidic residues" evidence="7">
    <location>
        <begin position="577"/>
        <end position="606"/>
    </location>
</feature>
<evidence type="ECO:0000256" key="1">
    <source>
        <dbReference type="ARBA" id="ARBA00022741"/>
    </source>
</evidence>
<feature type="compositionally biased region" description="Gly residues" evidence="7">
    <location>
        <begin position="657"/>
        <end position="670"/>
    </location>
</feature>
<feature type="compositionally biased region" description="Gly residues" evidence="7">
    <location>
        <begin position="607"/>
        <end position="629"/>
    </location>
</feature>
<dbReference type="PANTHER" id="PTHR47959">
    <property type="entry name" value="ATP-DEPENDENT RNA HELICASE RHLE-RELATED"/>
    <property type="match status" value="1"/>
</dbReference>
<dbReference type="AlphaFoldDB" id="A0A4S8PIX2"/>